<dbReference type="PANTHER" id="PTHR31630:SF6">
    <property type="entry name" value="PHYTANOYL-COA DIOXYGENASE-RELATED"/>
    <property type="match status" value="1"/>
</dbReference>
<dbReference type="PANTHER" id="PTHR31630">
    <property type="entry name" value="PHYTANOYL-COA DIOXYGENASE-RELATED-RELATED"/>
    <property type="match status" value="1"/>
</dbReference>
<protein>
    <submittedName>
        <fullName evidence="1">Uncharacterized protein</fullName>
    </submittedName>
</protein>
<dbReference type="Gene3D" id="2.60.120.620">
    <property type="entry name" value="q2cbj1_9rhob like domain"/>
    <property type="match status" value="1"/>
</dbReference>
<name>A0A6C0BRL6_9ZZZZ</name>
<accession>A0A6C0BRL6</accession>
<evidence type="ECO:0000313" key="1">
    <source>
        <dbReference type="EMBL" id="QHS94700.1"/>
    </source>
</evidence>
<proteinExistence type="predicted"/>
<dbReference type="SUPFAM" id="SSF51197">
    <property type="entry name" value="Clavaminate synthase-like"/>
    <property type="match status" value="1"/>
</dbReference>
<dbReference type="AlphaFoldDB" id="A0A6C0BRL6"/>
<dbReference type="EMBL" id="MN739230">
    <property type="protein sequence ID" value="QHS94700.1"/>
    <property type="molecule type" value="Genomic_DNA"/>
</dbReference>
<sequence>MSLTPILHDISDIAAWKKHLDEEGYAVISTILSEDEYQTAFDLFKKDWNEVSPRFDFEDKTTWGIENAPLMYGKGMAVFNGFGQSDFMWYLRTLPQIKDIFKKIHDTDELVTSMDGFSVYLSNKQKSKSWLHVDQNPKNLLYSIQGAYNFRPVGEDDAGFVVVPRTHIEHTPEVAHDKSWIMCPGDEHLDGSKKLLIPENCFTLWNSKTIHANKGMTKKTTELNRLTAYLCYLPKSIRTPETLDAKIKAYISAETTSHWANKCELKKYPFGFGKRYEERGYNKIVPRMEGDAIPEDRLDLL</sequence>
<reference evidence="1" key="1">
    <citation type="journal article" date="2020" name="Nature">
        <title>Giant virus diversity and host interactions through global metagenomics.</title>
        <authorList>
            <person name="Schulz F."/>
            <person name="Roux S."/>
            <person name="Paez-Espino D."/>
            <person name="Jungbluth S."/>
            <person name="Walsh D.A."/>
            <person name="Denef V.J."/>
            <person name="McMahon K.D."/>
            <person name="Konstantinidis K.T."/>
            <person name="Eloe-Fadrosh E.A."/>
            <person name="Kyrpides N.C."/>
            <person name="Woyke T."/>
        </authorList>
    </citation>
    <scope>NUCLEOTIDE SEQUENCE</scope>
    <source>
        <strain evidence="1">GVMAG-M-3300018416-45</strain>
    </source>
</reference>
<organism evidence="1">
    <name type="scientific">viral metagenome</name>
    <dbReference type="NCBI Taxonomy" id="1070528"/>
    <lineage>
        <taxon>unclassified sequences</taxon>
        <taxon>metagenomes</taxon>
        <taxon>organismal metagenomes</taxon>
    </lineage>
</organism>